<dbReference type="Proteomes" id="UP001652621">
    <property type="component" value="Unplaced"/>
</dbReference>
<gene>
    <name evidence="3" type="primary">LOC131801085</name>
</gene>
<dbReference type="GeneID" id="131801085"/>
<proteinExistence type="predicted"/>
<accession>A0ABM3UNK5</accession>
<organism evidence="2 3">
    <name type="scientific">Musca domestica</name>
    <name type="common">House fly</name>
    <dbReference type="NCBI Taxonomy" id="7370"/>
    <lineage>
        <taxon>Eukaryota</taxon>
        <taxon>Metazoa</taxon>
        <taxon>Ecdysozoa</taxon>
        <taxon>Arthropoda</taxon>
        <taxon>Hexapoda</taxon>
        <taxon>Insecta</taxon>
        <taxon>Pterygota</taxon>
        <taxon>Neoptera</taxon>
        <taxon>Endopterygota</taxon>
        <taxon>Diptera</taxon>
        <taxon>Brachycera</taxon>
        <taxon>Muscomorpha</taxon>
        <taxon>Muscoidea</taxon>
        <taxon>Muscidae</taxon>
        <taxon>Musca</taxon>
    </lineage>
</organism>
<sequence length="386" mass="45247">MNTEMDFEYITGARKGSVLVYLKNEKQIFAFKSKYFNKKTSENIKRYECYQSKCKASILISEVNGKCTVRTGKEVHLEHGDQEEHKKQLVLKNKIKTEVAQPSLQANRVREVFNNVCQNNDTAKSLVFSKMQRHLRRIKCEKMPRVPQSPQDFIKLFKNPTILNEFGMCASNNKEKFYQTTVTEDDFSYTLFLSIPMTKLINDNINCDDRHYLMDATFAVVPACGYKQLLIIHIAQDRHTFPFAFVLMSNKKQKAYEHVLQYIDSNIFKFDAKSFTTDFEKSMRNAILSVFPHTKIKGCWFHFCQAVRRKASKIKQLSRFMQTSTEAKRIFKKILVLPLLKDVVIEEAFNICKMEAYANPLFATANENVFEPLFKYFEVQWLKKVY</sequence>
<keyword evidence="2" id="KW-1185">Reference proteome</keyword>
<reference evidence="3" key="1">
    <citation type="submission" date="2025-08" db="UniProtKB">
        <authorList>
            <consortium name="RefSeq"/>
        </authorList>
    </citation>
    <scope>IDENTIFICATION</scope>
    <source>
        <strain evidence="3">Aabys</strain>
        <tissue evidence="3">Whole body</tissue>
    </source>
</reference>
<feature type="domain" description="MULE transposase" evidence="1">
    <location>
        <begin position="213"/>
        <end position="305"/>
    </location>
</feature>
<dbReference type="RefSeq" id="XP_058975121.1">
    <property type="nucleotide sequence ID" value="XM_059119138.1"/>
</dbReference>
<dbReference type="PANTHER" id="PTHR47160:SF10">
    <property type="entry name" value="MULE TRANSPOSASE DOMAIN-CONTAINING PROTEIN"/>
    <property type="match status" value="1"/>
</dbReference>
<dbReference type="InterPro" id="IPR018289">
    <property type="entry name" value="MULE_transposase_dom"/>
</dbReference>
<dbReference type="Pfam" id="PF10551">
    <property type="entry name" value="MULE"/>
    <property type="match status" value="1"/>
</dbReference>
<name>A0ABM3UNK5_MUSDO</name>
<dbReference type="PANTHER" id="PTHR47160">
    <property type="entry name" value="PUTATIVE-RELATED"/>
    <property type="match status" value="1"/>
</dbReference>
<evidence type="ECO:0000313" key="3">
    <source>
        <dbReference type="RefSeq" id="XP_058975121.1"/>
    </source>
</evidence>
<evidence type="ECO:0000313" key="2">
    <source>
        <dbReference type="Proteomes" id="UP001652621"/>
    </source>
</evidence>
<protein>
    <submittedName>
        <fullName evidence="3">Uncharacterized protein LOC131801085</fullName>
    </submittedName>
</protein>
<evidence type="ECO:0000259" key="1">
    <source>
        <dbReference type="Pfam" id="PF10551"/>
    </source>
</evidence>